<name>A0A4Q7MB11_9BURK</name>
<sequence>MSESSLALRQTALAVYRGAAAELQIFRLADRHYVMKAWRAKPGASLRAGFSALACLLAFGEFARPSRLRQGDIHFEAGRLRALAHGGCAVPKVYLDEERFIVLEHVGRCLDEIVRGQPLARVGRYYEAAVDDLAAFHRAGFWHGGAQLRNLTVRDGRLYRIDFEERFGAALSHGLAAAYDLFLLLGDILWRLEPDEVVPTGRALLRRYFSRAGAQGADAGALLRLDKLLAPVRGLARIVPARLREKRDVRRVARFAAVLRDWCTHERTAVLN</sequence>
<dbReference type="InterPro" id="IPR011009">
    <property type="entry name" value="Kinase-like_dom_sf"/>
</dbReference>
<proteinExistence type="predicted"/>
<protein>
    <submittedName>
        <fullName evidence="1">Uncharacterized protein</fullName>
    </submittedName>
</protein>
<organism evidence="1 2">
    <name type="scientific">Kerstersia gyiorum</name>
    <dbReference type="NCBI Taxonomy" id="206506"/>
    <lineage>
        <taxon>Bacteria</taxon>
        <taxon>Pseudomonadati</taxon>
        <taxon>Pseudomonadota</taxon>
        <taxon>Betaproteobacteria</taxon>
        <taxon>Burkholderiales</taxon>
        <taxon>Alcaligenaceae</taxon>
        <taxon>Kerstersia</taxon>
    </lineage>
</organism>
<comment type="caution">
    <text evidence="1">The sequence shown here is derived from an EMBL/GenBank/DDBJ whole genome shotgun (WGS) entry which is preliminary data.</text>
</comment>
<evidence type="ECO:0000313" key="2">
    <source>
        <dbReference type="Proteomes" id="UP000292039"/>
    </source>
</evidence>
<dbReference type="Proteomes" id="UP000292039">
    <property type="component" value="Unassembled WGS sequence"/>
</dbReference>
<dbReference type="RefSeq" id="WP_068374453.1">
    <property type="nucleotide sequence ID" value="NZ_CBCSEB010000004.1"/>
</dbReference>
<dbReference type="SUPFAM" id="SSF56112">
    <property type="entry name" value="Protein kinase-like (PK-like)"/>
    <property type="match status" value="1"/>
</dbReference>
<reference evidence="1 2" key="1">
    <citation type="submission" date="2019-02" db="EMBL/GenBank/DDBJ databases">
        <title>Genomic Encyclopedia of Type Strains, Phase IV (KMG-IV): sequencing the most valuable type-strain genomes for metagenomic binning, comparative biology and taxonomic classification.</title>
        <authorList>
            <person name="Goeker M."/>
        </authorList>
    </citation>
    <scope>NUCLEOTIDE SEQUENCE [LARGE SCALE GENOMIC DNA]</scope>
    <source>
        <strain evidence="1 2">DSM 16618</strain>
    </source>
</reference>
<gene>
    <name evidence="1" type="ORF">EV679_3176</name>
</gene>
<dbReference type="EMBL" id="SGWZ01000006">
    <property type="protein sequence ID" value="RZS65385.1"/>
    <property type="molecule type" value="Genomic_DNA"/>
</dbReference>
<dbReference type="AlphaFoldDB" id="A0A4Q7MB11"/>
<dbReference type="OrthoDB" id="5781459at2"/>
<accession>A0A4Q7MB11</accession>
<evidence type="ECO:0000313" key="1">
    <source>
        <dbReference type="EMBL" id="RZS65385.1"/>
    </source>
</evidence>